<gene>
    <name evidence="1" type="ORF">V8Q02_12760</name>
</gene>
<accession>A0ABU8CLH5</accession>
<reference evidence="1 2" key="1">
    <citation type="submission" date="2024-01" db="EMBL/GenBank/DDBJ databases">
        <title>Draft genome sequences of three bacterial strains isolated from Acacia saligna represent a potential new species within the genus Rhizobium.</title>
        <authorList>
            <person name="Tambong J.T."/>
            <person name="Mnasri B."/>
        </authorList>
    </citation>
    <scope>NUCLEOTIDE SEQUENCE [LARGE SCALE GENOMIC DNA]</scope>
    <source>
        <strain evidence="1 2">1AS12I</strain>
    </source>
</reference>
<evidence type="ECO:0000313" key="1">
    <source>
        <dbReference type="EMBL" id="MEI1248875.1"/>
    </source>
</evidence>
<dbReference type="EMBL" id="JBAMYC010000006">
    <property type="protein sequence ID" value="MEI1248875.1"/>
    <property type="molecule type" value="Genomic_DNA"/>
</dbReference>
<protein>
    <recommendedName>
        <fullName evidence="3">SIR2-like domain-containing protein</fullName>
    </recommendedName>
</protein>
<sequence>MGNVATASIVNLAGQKKFDYKVQMKPITGLFLGAGASYEAGMPLVWELTNELKIWLTPEKLREFAMGWRSQGAAFSDAVIEDFISVLVRPDMHYEALLGHLETQFMRHNHVGARGNEYHGLYSWLIEMVYYLLYYRQINNRAFLDTHLPLFDGIGALMNDSTPLWVFSLNHDVMIETIAARLSIPLHTGFGSSTIRLPRRDQTGRAIGELRAETLTWDQLDNKAMSYPNPLQPGIYLMKIHGALDVFTFNDGKDLLKFLPEGSSTYGYIDALRAANEELFYLLPGAPNGRVKATNEIAYTDSMGEMQFLRRSLLSGAFKFGARSQQVLPKSMLKHFRAHLNFVTNLICIGYGLGDLHINTVIREWLEFTPDRQLEIVDPFIDNVPAFLLHLSPQVTLTKSDTTDFLDQRAGIARSRFERLEKRLAATLRRRGKQRAAKDLEAFARKNQDRVTELLVKKLSELPHINGQPDLSSLGNPAEAAMRWASEAKLSEEELLTALLEHLSAVE</sequence>
<comment type="caution">
    <text evidence="1">The sequence shown here is derived from an EMBL/GenBank/DDBJ whole genome shotgun (WGS) entry which is preliminary data.</text>
</comment>
<evidence type="ECO:0008006" key="3">
    <source>
        <dbReference type="Google" id="ProtNLM"/>
    </source>
</evidence>
<proteinExistence type="predicted"/>
<keyword evidence="2" id="KW-1185">Reference proteome</keyword>
<organism evidence="1 2">
    <name type="scientific">Rhizobium aouanii</name>
    <dbReference type="NCBI Taxonomy" id="3118145"/>
    <lineage>
        <taxon>Bacteria</taxon>
        <taxon>Pseudomonadati</taxon>
        <taxon>Pseudomonadota</taxon>
        <taxon>Alphaproteobacteria</taxon>
        <taxon>Hyphomicrobiales</taxon>
        <taxon>Rhizobiaceae</taxon>
        <taxon>Rhizobium/Agrobacterium group</taxon>
        <taxon>Rhizobium</taxon>
    </lineage>
</organism>
<dbReference type="Proteomes" id="UP001531129">
    <property type="component" value="Unassembled WGS sequence"/>
</dbReference>
<dbReference type="RefSeq" id="WP_264396628.1">
    <property type="nucleotide sequence ID" value="NZ_JBAMYB010000006.1"/>
</dbReference>
<evidence type="ECO:0000313" key="2">
    <source>
        <dbReference type="Proteomes" id="UP001531129"/>
    </source>
</evidence>
<name>A0ABU8CLH5_9HYPH</name>